<evidence type="ECO:0000313" key="2">
    <source>
        <dbReference type="EMBL" id="CAA9351243.1"/>
    </source>
</evidence>
<feature type="non-terminal residue" evidence="2">
    <location>
        <position position="1"/>
    </location>
</feature>
<name>A0A6J4M6K5_9ACTN</name>
<reference evidence="2" key="1">
    <citation type="submission" date="2020-02" db="EMBL/GenBank/DDBJ databases">
        <authorList>
            <person name="Meier V. D."/>
        </authorList>
    </citation>
    <scope>NUCLEOTIDE SEQUENCE</scope>
    <source>
        <strain evidence="2">AVDCRST_MAG16</strain>
    </source>
</reference>
<organism evidence="2">
    <name type="scientific">uncultured Frankineae bacterium</name>
    <dbReference type="NCBI Taxonomy" id="437475"/>
    <lineage>
        <taxon>Bacteria</taxon>
        <taxon>Bacillati</taxon>
        <taxon>Actinomycetota</taxon>
        <taxon>Actinomycetes</taxon>
        <taxon>Frankiales</taxon>
        <taxon>environmental samples</taxon>
    </lineage>
</organism>
<sequence length="449" mass="46453">ERGHCRRPGADRGAADPVPAPGTGAGAARHLRPVGVARDQPAAARRRGLRRAGRPAALGHPVGRGRRVRDRSGAARPDGGPGGAGAGAGDGAAAGAARPPGELAADRPERPAVPGLGDLRDRRHRGGGLPGARRAAVAVRPGRRGAGHGDGDATAGRRARAGALRRLGRAGGRGLPVRRCPVRAAARGRGGRRRLVLVGRRHRHRPARLVVPAGRGLHAARARPAHRVPRDRGRLRARDVRHVLPRGAGAVGLRRGRPRRDRRPARGAAGAAGGARAGRGGGGRGVRQHLLDRGVDAERRRPARPAGHGGGRRHGGHRPRAQPRRGGVRAVPVPARLGVRPAGRGAAGRLLPAAPRRVGRLAGRARAACPAAALGGGLRRLPAHRADLLPRDRGGLDVLVGRPPGRPGHLRDARALRVPGQPHGRVPAHGRRRPARRAARPSRSGAGAM</sequence>
<accession>A0A6J4M6K5</accession>
<gene>
    <name evidence="2" type="ORF">AVDCRST_MAG16-2379</name>
</gene>
<evidence type="ECO:0000256" key="1">
    <source>
        <dbReference type="SAM" id="MobiDB-lite"/>
    </source>
</evidence>
<feature type="compositionally biased region" description="Basic residues" evidence="1">
    <location>
        <begin position="44"/>
        <end position="53"/>
    </location>
</feature>
<feature type="region of interest" description="Disordered" evidence="1">
    <location>
        <begin position="247"/>
        <end position="333"/>
    </location>
</feature>
<feature type="compositionally biased region" description="Gly residues" evidence="1">
    <location>
        <begin position="270"/>
        <end position="285"/>
    </location>
</feature>
<feature type="compositionally biased region" description="Basic residues" evidence="1">
    <location>
        <begin position="254"/>
        <end position="265"/>
    </location>
</feature>
<dbReference type="EMBL" id="CADCUE010000222">
    <property type="protein sequence ID" value="CAA9351243.1"/>
    <property type="molecule type" value="Genomic_DNA"/>
</dbReference>
<feature type="region of interest" description="Disordered" evidence="1">
    <location>
        <begin position="402"/>
        <end position="449"/>
    </location>
</feature>
<feature type="region of interest" description="Disordered" evidence="1">
    <location>
        <begin position="1"/>
        <end position="158"/>
    </location>
</feature>
<feature type="compositionally biased region" description="Basic and acidic residues" evidence="1">
    <location>
        <begin position="289"/>
        <end position="300"/>
    </location>
</feature>
<proteinExistence type="predicted"/>
<feature type="compositionally biased region" description="Low complexity" evidence="1">
    <location>
        <begin position="131"/>
        <end position="140"/>
    </location>
</feature>
<feature type="non-terminal residue" evidence="2">
    <location>
        <position position="449"/>
    </location>
</feature>
<feature type="compositionally biased region" description="Basic residues" evidence="1">
    <location>
        <begin position="426"/>
        <end position="440"/>
    </location>
</feature>
<feature type="compositionally biased region" description="Basic residues" evidence="1">
    <location>
        <begin position="310"/>
        <end position="327"/>
    </location>
</feature>
<feature type="compositionally biased region" description="Gly residues" evidence="1">
    <location>
        <begin position="79"/>
        <end position="92"/>
    </location>
</feature>
<dbReference type="AlphaFoldDB" id="A0A6J4M6K5"/>
<protein>
    <submittedName>
        <fullName evidence="2">Predicted hydroxymethylpyrimidine transporter CytX</fullName>
    </submittedName>
</protein>